<dbReference type="Proteomes" id="UP001417504">
    <property type="component" value="Unassembled WGS sequence"/>
</dbReference>
<evidence type="ECO:0000256" key="1">
    <source>
        <dbReference type="ARBA" id="ARBA00004496"/>
    </source>
</evidence>
<dbReference type="GO" id="GO:0008360">
    <property type="term" value="P:regulation of cell shape"/>
    <property type="evidence" value="ECO:0007669"/>
    <property type="project" value="UniProtKB-KW"/>
</dbReference>
<keyword evidence="8" id="KW-0131">Cell cycle</keyword>
<dbReference type="PANTHER" id="PTHR43783">
    <property type="entry name" value="UDP-N-ACETYLGLUCOSAMINE 1-CARBOXYVINYLTRANSFERASE"/>
    <property type="match status" value="1"/>
</dbReference>
<evidence type="ECO:0000256" key="10">
    <source>
        <dbReference type="ARBA" id="ARBA00038367"/>
    </source>
</evidence>
<evidence type="ECO:0000256" key="5">
    <source>
        <dbReference type="ARBA" id="ARBA00022679"/>
    </source>
</evidence>
<evidence type="ECO:0000256" key="7">
    <source>
        <dbReference type="ARBA" id="ARBA00022984"/>
    </source>
</evidence>
<keyword evidence="3" id="KW-0963">Cytoplasm</keyword>
<dbReference type="InterPro" id="IPR036968">
    <property type="entry name" value="Enolpyruvate_Tfrase_sf"/>
</dbReference>
<dbReference type="InterPro" id="IPR013792">
    <property type="entry name" value="RNA3'P_cycl/enolpyr_Trfase_a/b"/>
</dbReference>
<evidence type="ECO:0000256" key="9">
    <source>
        <dbReference type="ARBA" id="ARBA00023316"/>
    </source>
</evidence>
<keyword evidence="4" id="KW-0132">Cell division</keyword>
<accession>A0AAP0HIJ6</accession>
<evidence type="ECO:0000313" key="18">
    <source>
        <dbReference type="Proteomes" id="UP001417504"/>
    </source>
</evidence>
<evidence type="ECO:0000256" key="3">
    <source>
        <dbReference type="ARBA" id="ARBA00022490"/>
    </source>
</evidence>
<keyword evidence="6" id="KW-0133">Cell shape</keyword>
<evidence type="ECO:0000256" key="15">
    <source>
        <dbReference type="ARBA" id="ARBA00047527"/>
    </source>
</evidence>
<proteinExistence type="inferred from homology"/>
<reference evidence="17 18" key="1">
    <citation type="submission" date="2024-01" db="EMBL/GenBank/DDBJ databases">
        <title>Genome assemblies of Stephania.</title>
        <authorList>
            <person name="Yang L."/>
        </authorList>
    </citation>
    <scope>NUCLEOTIDE SEQUENCE [LARGE SCALE GENOMIC DNA]</scope>
    <source>
        <strain evidence="17">QJT</strain>
        <tissue evidence="17">Leaf</tissue>
    </source>
</reference>
<dbReference type="NCBIfam" id="NF006873">
    <property type="entry name" value="PRK09369.1"/>
    <property type="match status" value="1"/>
</dbReference>
<name>A0AAP0HIJ6_9MAGN</name>
<evidence type="ECO:0000256" key="11">
    <source>
        <dbReference type="ARBA" id="ARBA00039108"/>
    </source>
</evidence>
<dbReference type="GO" id="GO:0019277">
    <property type="term" value="P:UDP-N-acetylgalactosamine biosynthetic process"/>
    <property type="evidence" value="ECO:0007669"/>
    <property type="project" value="InterPro"/>
</dbReference>
<feature type="domain" description="Enolpyruvate transferase" evidence="16">
    <location>
        <begin position="45"/>
        <end position="454"/>
    </location>
</feature>
<dbReference type="GO" id="GO:0071555">
    <property type="term" value="P:cell wall organization"/>
    <property type="evidence" value="ECO:0007669"/>
    <property type="project" value="UniProtKB-KW"/>
</dbReference>
<evidence type="ECO:0000256" key="6">
    <source>
        <dbReference type="ARBA" id="ARBA00022960"/>
    </source>
</evidence>
<dbReference type="EMBL" id="JBBNAE010000011">
    <property type="protein sequence ID" value="KAK9085666.1"/>
    <property type="molecule type" value="Genomic_DNA"/>
</dbReference>
<dbReference type="Pfam" id="PF00275">
    <property type="entry name" value="EPSP_synthase"/>
    <property type="match status" value="1"/>
</dbReference>
<evidence type="ECO:0000256" key="8">
    <source>
        <dbReference type="ARBA" id="ARBA00023306"/>
    </source>
</evidence>
<keyword evidence="9" id="KW-0961">Cell wall biogenesis/degradation</keyword>
<dbReference type="EC" id="2.5.1.7" evidence="11"/>
<dbReference type="InterPro" id="IPR005750">
    <property type="entry name" value="UDP_GlcNAc_COvinyl_MurA"/>
</dbReference>
<dbReference type="GO" id="GO:0051301">
    <property type="term" value="P:cell division"/>
    <property type="evidence" value="ECO:0007669"/>
    <property type="project" value="UniProtKB-KW"/>
</dbReference>
<evidence type="ECO:0000259" key="16">
    <source>
        <dbReference type="Pfam" id="PF00275"/>
    </source>
</evidence>
<sequence>MASIPNPSIHLSKSPKPTFTSLQRAPPLTICTLKSPNSDQKLVIHGGSKLSGHVEISGSKNSALAVLAGTLCCSGASKLHNVPDISDVRTMVSILRTLGARVEMCGGEVVVESDGVRSVEPCCDELRKMRAGFFVLGPLIARFGEAVVALPGGCDIGSRPVDLFVNGLRALGAVVELRQRKVEAVTANGKGLVGGRFHLDYPSVGATETLMMAASLADGVTVLSNVAKEPEVVDLARFLNNSGASVEGAGSGTLVINGRKRLLVPEFIVIPDRIEAGTLMVAASITGSCFSMSPVVPSHLSSVIDKLSAAGCKFKHTSFGNLEIAAIPSMLGGNFQGFDVTTGPFPTFPTDLQPQMMALLTICKGSSIVKESVFEGRMNHVRELQKLGARIKVCGSTALVYGKQKGRSLRGSHVVASDLRTGASLVLAGLAAEGITEIDGLSHIDRGYENLEFKLQSLGADIRRRSITSS</sequence>
<evidence type="ECO:0000313" key="17">
    <source>
        <dbReference type="EMBL" id="KAK9085666.1"/>
    </source>
</evidence>
<keyword evidence="7" id="KW-0573">Peptidoglycan synthesis</keyword>
<evidence type="ECO:0000256" key="2">
    <source>
        <dbReference type="ARBA" id="ARBA00004752"/>
    </source>
</evidence>
<dbReference type="InterPro" id="IPR001986">
    <property type="entry name" value="Enolpyruvate_Tfrase_dom"/>
</dbReference>
<comment type="pathway">
    <text evidence="2">Cell wall biogenesis; peptidoglycan biosynthesis.</text>
</comment>
<keyword evidence="5" id="KW-0808">Transferase</keyword>
<gene>
    <name evidence="17" type="ORF">Sjap_026077</name>
</gene>
<dbReference type="SUPFAM" id="SSF55205">
    <property type="entry name" value="EPT/RTPC-like"/>
    <property type="match status" value="1"/>
</dbReference>
<keyword evidence="18" id="KW-1185">Reference proteome</keyword>
<dbReference type="GO" id="GO:0005737">
    <property type="term" value="C:cytoplasm"/>
    <property type="evidence" value="ECO:0007669"/>
    <property type="project" value="UniProtKB-SubCell"/>
</dbReference>
<dbReference type="PANTHER" id="PTHR43783:SF1">
    <property type="entry name" value="UDP-N-ACETYLGLUCOSAMINE 1-CARBOXYVINYLTRANSFERASE"/>
    <property type="match status" value="1"/>
</dbReference>
<comment type="similarity">
    <text evidence="10">Belongs to the EPSP synthase family. MurA subfamily.</text>
</comment>
<dbReference type="NCBIfam" id="TIGR01072">
    <property type="entry name" value="murA"/>
    <property type="match status" value="1"/>
</dbReference>
<dbReference type="Gene3D" id="3.65.10.10">
    <property type="entry name" value="Enolpyruvate transferase domain"/>
    <property type="match status" value="2"/>
</dbReference>
<protein>
    <recommendedName>
        <fullName evidence="12">UDP-N-acetylglucosamine 1-carboxyvinyltransferase</fullName>
        <ecNumber evidence="11">2.5.1.7</ecNumber>
    </recommendedName>
    <alternativeName>
        <fullName evidence="13">Enoylpyruvate transferase</fullName>
    </alternativeName>
    <alternativeName>
        <fullName evidence="14">UDP-N-acetylglucosamine enolpyruvyl transferase</fullName>
    </alternativeName>
</protein>
<evidence type="ECO:0000256" key="14">
    <source>
        <dbReference type="ARBA" id="ARBA00042842"/>
    </source>
</evidence>
<evidence type="ECO:0000256" key="12">
    <source>
        <dbReference type="ARBA" id="ARBA00039754"/>
    </source>
</evidence>
<evidence type="ECO:0000256" key="4">
    <source>
        <dbReference type="ARBA" id="ARBA00022618"/>
    </source>
</evidence>
<dbReference type="HAMAP" id="MF_00111">
    <property type="entry name" value="MurA"/>
    <property type="match status" value="1"/>
</dbReference>
<dbReference type="CDD" id="cd01555">
    <property type="entry name" value="UdpNAET"/>
    <property type="match status" value="1"/>
</dbReference>
<comment type="subcellular location">
    <subcellularLocation>
        <location evidence="1">Cytoplasm</location>
    </subcellularLocation>
</comment>
<evidence type="ECO:0000256" key="13">
    <source>
        <dbReference type="ARBA" id="ARBA00042443"/>
    </source>
</evidence>
<dbReference type="GO" id="GO:0008760">
    <property type="term" value="F:UDP-N-acetylglucosamine 1-carboxyvinyltransferase activity"/>
    <property type="evidence" value="ECO:0007669"/>
    <property type="project" value="UniProtKB-EC"/>
</dbReference>
<comment type="caution">
    <text evidence="17">The sequence shown here is derived from an EMBL/GenBank/DDBJ whole genome shotgun (WGS) entry which is preliminary data.</text>
</comment>
<dbReference type="InterPro" id="IPR050068">
    <property type="entry name" value="MurA_subfamily"/>
</dbReference>
<organism evidence="17 18">
    <name type="scientific">Stephania japonica</name>
    <dbReference type="NCBI Taxonomy" id="461633"/>
    <lineage>
        <taxon>Eukaryota</taxon>
        <taxon>Viridiplantae</taxon>
        <taxon>Streptophyta</taxon>
        <taxon>Embryophyta</taxon>
        <taxon>Tracheophyta</taxon>
        <taxon>Spermatophyta</taxon>
        <taxon>Magnoliopsida</taxon>
        <taxon>Ranunculales</taxon>
        <taxon>Menispermaceae</taxon>
        <taxon>Menispermoideae</taxon>
        <taxon>Cissampelideae</taxon>
        <taxon>Stephania</taxon>
    </lineage>
</organism>
<comment type="catalytic activity">
    <reaction evidence="15">
        <text>phosphoenolpyruvate + UDP-N-acetyl-alpha-D-glucosamine = UDP-N-acetyl-3-O-(1-carboxyvinyl)-alpha-D-glucosamine + phosphate</text>
        <dbReference type="Rhea" id="RHEA:18681"/>
        <dbReference type="ChEBI" id="CHEBI:43474"/>
        <dbReference type="ChEBI" id="CHEBI:57705"/>
        <dbReference type="ChEBI" id="CHEBI:58702"/>
        <dbReference type="ChEBI" id="CHEBI:68483"/>
        <dbReference type="EC" id="2.5.1.7"/>
    </reaction>
</comment>
<dbReference type="AlphaFoldDB" id="A0AAP0HIJ6"/>